<dbReference type="EMBL" id="JAVMBO010000018">
    <property type="protein sequence ID" value="MDS1311746.1"/>
    <property type="molecule type" value="Genomic_DNA"/>
</dbReference>
<sequence length="470" mass="47535">MKTKVALTMALAASAMLVGCSDNDNDSVTQQPTSKVRAVHAVSDAPAVNVLVDGSPAISGAEFKQAAVISPTLGTYALAVEAILPGGSTTTVIDPTDVTLEDGFDYDVIAVGEVGNIDALILADDGSRTDANAVRLRVAHLSPAAQAAAAGPVDVYVTAFGAELPPEANFSFSFKESIGPLELPANDYQIRVTPAGSGTVVFDSGKVSLQAGTNLLIGAVDNTGANGDASPISLVVLNGGDVAEIYDTDQAAGVRVVHASSDAPNVDVYVDGQSTPLADIAFGSVAPFAFLDGYAALPAGDARIQVAAAGTGLGGGLVVIDETLPLVNGQGYTALAVGQLAGIEALVVEDQVRSIATQASLRIIHASTQAGNVDIYLVPGTQSGIGNFAPALSNVPFKAVTDYLAVADGTYNVYITPTGTGTVAISAEGVELNAGDVYTAVARDADPGEQAPLNNQLGLILFDNFVVPQP</sequence>
<comment type="caution">
    <text evidence="3">The sequence shown here is derived from an EMBL/GenBank/DDBJ whole genome shotgun (WGS) entry which is preliminary data.</text>
</comment>
<feature type="domain" description="DUF4397" evidence="2">
    <location>
        <begin position="34"/>
        <end position="147"/>
    </location>
</feature>
<dbReference type="PROSITE" id="PS51257">
    <property type="entry name" value="PROKAR_LIPOPROTEIN"/>
    <property type="match status" value="1"/>
</dbReference>
<dbReference type="Pfam" id="PF14344">
    <property type="entry name" value="DUF4397"/>
    <property type="match status" value="3"/>
</dbReference>
<protein>
    <submittedName>
        <fullName evidence="3">DUF4397 domain-containing protein</fullName>
    </submittedName>
</protein>
<organism evidence="3 4">
    <name type="scientific">Marinobacter xiaoshiensis</name>
    <dbReference type="NCBI Taxonomy" id="3073652"/>
    <lineage>
        <taxon>Bacteria</taxon>
        <taxon>Pseudomonadati</taxon>
        <taxon>Pseudomonadota</taxon>
        <taxon>Gammaproteobacteria</taxon>
        <taxon>Pseudomonadales</taxon>
        <taxon>Marinobacteraceae</taxon>
        <taxon>Marinobacter</taxon>
    </lineage>
</organism>
<dbReference type="RefSeq" id="WP_310966881.1">
    <property type="nucleotide sequence ID" value="NZ_JAVMBO010000018.1"/>
</dbReference>
<proteinExistence type="predicted"/>
<evidence type="ECO:0000259" key="2">
    <source>
        <dbReference type="Pfam" id="PF14344"/>
    </source>
</evidence>
<evidence type="ECO:0000313" key="3">
    <source>
        <dbReference type="EMBL" id="MDS1311746.1"/>
    </source>
</evidence>
<feature type="domain" description="DUF4397" evidence="2">
    <location>
        <begin position="252"/>
        <end position="376"/>
    </location>
</feature>
<feature type="domain" description="DUF4397" evidence="2">
    <location>
        <begin position="391"/>
        <end position="446"/>
    </location>
</feature>
<feature type="signal peptide" evidence="1">
    <location>
        <begin position="1"/>
        <end position="20"/>
    </location>
</feature>
<name>A0ABU2HME8_9GAMM</name>
<reference evidence="3" key="1">
    <citation type="submission" date="2023-09" db="EMBL/GenBank/DDBJ databases">
        <title>Marinobacter sediminicola sp. nov. and Marinobacter maritimum sp. nov., isolated from marine sediment.</title>
        <authorList>
            <person name="An J."/>
        </authorList>
    </citation>
    <scope>NUCLEOTIDE SEQUENCE</scope>
    <source>
        <strain evidence="3">F60267</strain>
    </source>
</reference>
<accession>A0ABU2HME8</accession>
<keyword evidence="1" id="KW-0732">Signal</keyword>
<evidence type="ECO:0000313" key="4">
    <source>
        <dbReference type="Proteomes" id="UP001267407"/>
    </source>
</evidence>
<evidence type="ECO:0000256" key="1">
    <source>
        <dbReference type="SAM" id="SignalP"/>
    </source>
</evidence>
<feature type="chain" id="PRO_5047533375" evidence="1">
    <location>
        <begin position="21"/>
        <end position="470"/>
    </location>
</feature>
<keyword evidence="4" id="KW-1185">Reference proteome</keyword>
<gene>
    <name evidence="3" type="ORF">RKA07_16720</name>
</gene>
<dbReference type="Proteomes" id="UP001267407">
    <property type="component" value="Unassembled WGS sequence"/>
</dbReference>
<dbReference type="InterPro" id="IPR025510">
    <property type="entry name" value="DUF4397"/>
</dbReference>